<feature type="transmembrane region" description="Helical" evidence="1">
    <location>
        <begin position="304"/>
        <end position="326"/>
    </location>
</feature>
<feature type="transmembrane region" description="Helical" evidence="1">
    <location>
        <begin position="356"/>
        <end position="373"/>
    </location>
</feature>
<feature type="transmembrane region" description="Helical" evidence="1">
    <location>
        <begin position="276"/>
        <end position="297"/>
    </location>
</feature>
<dbReference type="InterPro" id="IPR025686">
    <property type="entry name" value="Glucos_trans_II"/>
</dbReference>
<keyword evidence="1" id="KW-1133">Transmembrane helix</keyword>
<evidence type="ECO:0000313" key="4">
    <source>
        <dbReference type="Proteomes" id="UP000273998"/>
    </source>
</evidence>
<protein>
    <recommendedName>
        <fullName evidence="6">Glucosyl transferase GtrII</fullName>
    </recommendedName>
</protein>
<dbReference type="RefSeq" id="WP_002886823.1">
    <property type="nucleotide sequence ID" value="NZ_CAJHJM010000003.1"/>
</dbReference>
<feature type="transmembrane region" description="Helical" evidence="1">
    <location>
        <begin position="204"/>
        <end position="225"/>
    </location>
</feature>
<name>A0A412A957_STRSL</name>
<keyword evidence="1" id="KW-0812">Transmembrane</keyword>
<evidence type="ECO:0000256" key="1">
    <source>
        <dbReference type="SAM" id="Phobius"/>
    </source>
</evidence>
<dbReference type="EMBL" id="RJNF01000003">
    <property type="protein sequence ID" value="RSI59501.1"/>
    <property type="molecule type" value="Genomic_DNA"/>
</dbReference>
<evidence type="ECO:0000313" key="3">
    <source>
        <dbReference type="EMBL" id="RSI59501.1"/>
    </source>
</evidence>
<dbReference type="Proteomes" id="UP000273998">
    <property type="component" value="Unassembled WGS sequence"/>
</dbReference>
<dbReference type="AlphaFoldDB" id="A0A412A957"/>
<dbReference type="Proteomes" id="UP000322622">
    <property type="component" value="Chromosome"/>
</dbReference>
<sequence length="505" mass="58012">MIEFMSKKKSLVIYTMFLIVLIYGLKIANTSYGMDTNWFIQNPSGYMNYWISIGRFGEVILKKIFLKEFTNIYMINTLTCILLGITSLYITYLFSDYIEIRENKKLFIVPSLFITSQLFVFQYYFVLQNFEFSLAMLLTVIVASYCLKVRTFSGLKKIIIYIILISLMTLVIGVYQTFILFFIQIIVAMLLLEYKKSKFSFSELIVKAFPSVLVLLLGIACYWLLDKLIVFALKTTHANHSLGMITWFDKSFVDGLSSLRVAFTSMFPTLGETPNIYGFSFIVAILFAFLILIIYFYKRYDVKICSLLLFLLFLAGLGIVIASGTLPTPRSMVPQYPFLIAFIVFYLSILVDNDKLITNVILGIVLLLTFTQVKMSSNLVVAEDAIFREDQQKIQLIYQAVENLQLENKSDYKLMIIGSSPAKNKQRFGNFGDLVGVSMFEFGGTYAISTNVVSIMENMGMSYQSPTYEEYMNYWKNRTTLEHKNTDFGIEVIDNMIIVKVTPNL</sequence>
<feature type="transmembrane region" description="Helical" evidence="1">
    <location>
        <begin position="332"/>
        <end position="349"/>
    </location>
</feature>
<accession>A0A412A957</accession>
<evidence type="ECO:0000313" key="2">
    <source>
        <dbReference type="EMBL" id="QEM33112.1"/>
    </source>
</evidence>
<feature type="transmembrane region" description="Helical" evidence="1">
    <location>
        <begin position="12"/>
        <end position="29"/>
    </location>
</feature>
<proteinExistence type="predicted"/>
<feature type="transmembrane region" description="Helical" evidence="1">
    <location>
        <begin position="159"/>
        <end position="192"/>
    </location>
</feature>
<keyword evidence="1" id="KW-0472">Membrane</keyword>
<evidence type="ECO:0008006" key="6">
    <source>
        <dbReference type="Google" id="ProtNLM"/>
    </source>
</evidence>
<evidence type="ECO:0000313" key="5">
    <source>
        <dbReference type="Proteomes" id="UP000322622"/>
    </source>
</evidence>
<gene>
    <name evidence="3" type="ORF">D8867_01520</name>
    <name evidence="2" type="ORF">FHI56_09535</name>
</gene>
<dbReference type="Pfam" id="PF14264">
    <property type="entry name" value="Glucos_trans_II"/>
    <property type="match status" value="1"/>
</dbReference>
<organism evidence="3 4">
    <name type="scientific">Streptococcus salivarius</name>
    <dbReference type="NCBI Taxonomy" id="1304"/>
    <lineage>
        <taxon>Bacteria</taxon>
        <taxon>Bacillati</taxon>
        <taxon>Bacillota</taxon>
        <taxon>Bacilli</taxon>
        <taxon>Lactobacillales</taxon>
        <taxon>Streptococcaceae</taxon>
        <taxon>Streptococcus</taxon>
    </lineage>
</organism>
<reference evidence="3 4" key="1">
    <citation type="submission" date="2018-11" db="EMBL/GenBank/DDBJ databases">
        <title>Species Designations Belie Phenotypic and Genotypic Heterogeneity in Oral Streptococci.</title>
        <authorList>
            <person name="Velsko I."/>
        </authorList>
    </citation>
    <scope>NUCLEOTIDE SEQUENCE [LARGE SCALE GENOMIC DNA]</scope>
    <source>
        <strain evidence="3 4">BCC42</strain>
    </source>
</reference>
<feature type="transmembrane region" description="Helical" evidence="1">
    <location>
        <begin position="106"/>
        <end position="124"/>
    </location>
</feature>
<feature type="transmembrane region" description="Helical" evidence="1">
    <location>
        <begin position="72"/>
        <end position="94"/>
    </location>
</feature>
<dbReference type="EMBL" id="CP040804">
    <property type="protein sequence ID" value="QEM33112.1"/>
    <property type="molecule type" value="Genomic_DNA"/>
</dbReference>
<reference evidence="2 5" key="2">
    <citation type="submission" date="2019-06" db="EMBL/GenBank/DDBJ databases">
        <title>Complete genome sequence of Streptococcus salivarius LAB813.</title>
        <authorList>
            <person name="Levesque C.M."/>
            <person name="Gong S.-G."/>
            <person name="Dufour D."/>
            <person name="Barbour A."/>
        </authorList>
    </citation>
    <scope>NUCLEOTIDE SEQUENCE [LARGE SCALE GENOMIC DNA]</scope>
    <source>
        <strain evidence="2 5">LAB813</strain>
    </source>
</reference>